<dbReference type="PANTHER" id="PTHR34861">
    <property type="match status" value="1"/>
</dbReference>
<dbReference type="SUPFAM" id="SSF102198">
    <property type="entry name" value="Putative cyclase"/>
    <property type="match status" value="1"/>
</dbReference>
<feature type="region of interest" description="Disordered" evidence="2">
    <location>
        <begin position="101"/>
        <end position="120"/>
    </location>
</feature>
<dbReference type="InterPro" id="IPR007325">
    <property type="entry name" value="KFase/CYL"/>
</dbReference>
<dbReference type="Pfam" id="PF04199">
    <property type="entry name" value="Cyclase"/>
    <property type="match status" value="1"/>
</dbReference>
<gene>
    <name evidence="3" type="ORF">GNLVRS02_ARAD1D29678g</name>
</gene>
<reference evidence="3" key="1">
    <citation type="submission" date="2014-02" db="EMBL/GenBank/DDBJ databases">
        <authorList>
            <person name="Genoscope - CEA"/>
        </authorList>
    </citation>
    <scope>NUCLEOTIDE SEQUENCE</scope>
    <source>
        <strain evidence="3">LS3</strain>
    </source>
</reference>
<protein>
    <submittedName>
        <fullName evidence="3">ARAD1D29678p</fullName>
    </submittedName>
</protein>
<dbReference type="Gene3D" id="3.50.30.50">
    <property type="entry name" value="Putative cyclase"/>
    <property type="match status" value="1"/>
</dbReference>
<evidence type="ECO:0000313" key="3">
    <source>
        <dbReference type="EMBL" id="CDP38213.1"/>
    </source>
</evidence>
<dbReference type="PANTHER" id="PTHR34861:SF11">
    <property type="entry name" value="CYCLASE"/>
    <property type="match status" value="1"/>
</dbReference>
<sequence length="325" mass="36848">MAPKSFAELPSYDELPDKKRFWVWGPPGSHEEGLGMLNLLTPEHVASSAAKEIKTGHRVGLGWEFHKVEFPYFKRRLYEMKIVEVAPDAFDDEYHFNPQQSSQWDGFRHHSQPAPDHSDGKLWYGGTTKQEIAKGETSRIGIHHWAQQGIAGRGVLLDFASWAKEKGIKYSSMSDRQITLDELKQVAEHYKVDIQPGDILFIRIGFIEEWNSLTEQQMKDYRNGSEAHHTGIEATEDMVRWLWDNHFCAVASDAVSLEVFPSVDPNFSLHHYLLAGWGVPIGEMFDLDGLAEMCKQQNRYSFFVTSAPFNAVGGVSSAPNAIAFF</sequence>
<accession>A0A060TBA8</accession>
<proteinExistence type="inferred from homology"/>
<dbReference type="EMBL" id="HG937694">
    <property type="protein sequence ID" value="CDP38213.1"/>
    <property type="molecule type" value="Genomic_DNA"/>
</dbReference>
<evidence type="ECO:0000256" key="2">
    <source>
        <dbReference type="SAM" id="MobiDB-lite"/>
    </source>
</evidence>
<comment type="similarity">
    <text evidence="1">Belongs to the Cyclase 1 superfamily.</text>
</comment>
<organism evidence="3">
    <name type="scientific">Blastobotrys adeninivorans</name>
    <name type="common">Yeast</name>
    <name type="synonym">Arxula adeninivorans</name>
    <dbReference type="NCBI Taxonomy" id="409370"/>
    <lineage>
        <taxon>Eukaryota</taxon>
        <taxon>Fungi</taxon>
        <taxon>Dikarya</taxon>
        <taxon>Ascomycota</taxon>
        <taxon>Saccharomycotina</taxon>
        <taxon>Dipodascomycetes</taxon>
        <taxon>Dipodascales</taxon>
        <taxon>Trichomonascaceae</taxon>
        <taxon>Blastobotrys</taxon>
    </lineage>
</organism>
<dbReference type="AlphaFoldDB" id="A0A060TBA8"/>
<dbReference type="PhylomeDB" id="A0A060TBA8"/>
<dbReference type="GO" id="GO:0004061">
    <property type="term" value="F:arylformamidase activity"/>
    <property type="evidence" value="ECO:0007669"/>
    <property type="project" value="InterPro"/>
</dbReference>
<evidence type="ECO:0000256" key="1">
    <source>
        <dbReference type="ARBA" id="ARBA00007865"/>
    </source>
</evidence>
<dbReference type="InterPro" id="IPR037175">
    <property type="entry name" value="KFase_sf"/>
</dbReference>
<reference evidence="3" key="2">
    <citation type="submission" date="2014-06" db="EMBL/GenBank/DDBJ databases">
        <title>The complete genome of Blastobotrys (Arxula) adeninivorans LS3 - a yeast of biotechnological interest.</title>
        <authorList>
            <person name="Kunze G."/>
            <person name="Gaillardin C."/>
            <person name="Czernicka M."/>
            <person name="Durrens P."/>
            <person name="Martin T."/>
            <person name="Boer E."/>
            <person name="Gabaldon T."/>
            <person name="Cruz J."/>
            <person name="Talla E."/>
            <person name="Marck C."/>
            <person name="Goffeau A."/>
            <person name="Barbe V."/>
            <person name="Baret P."/>
            <person name="Baronian K."/>
            <person name="Beier S."/>
            <person name="Bleykasten C."/>
            <person name="Bode R."/>
            <person name="Casaregola S."/>
            <person name="Despons L."/>
            <person name="Fairhead C."/>
            <person name="Giersberg M."/>
            <person name="Gierski P."/>
            <person name="Hahnel U."/>
            <person name="Hartmann A."/>
            <person name="Jankowska D."/>
            <person name="Jubin C."/>
            <person name="Jung P."/>
            <person name="Lafontaine I."/>
            <person name="Leh-Louis V."/>
            <person name="Lemaire M."/>
            <person name="Marcet-Houben M."/>
            <person name="Mascher M."/>
            <person name="Morel G."/>
            <person name="Richard G.-F."/>
            <person name="Riechen J."/>
            <person name="Sacerdot C."/>
            <person name="Sarkar A."/>
            <person name="Savel G."/>
            <person name="Schacherer J."/>
            <person name="Sherman D."/>
            <person name="Straub M.-L."/>
            <person name="Stein N."/>
            <person name="Thierry A."/>
            <person name="Trautwein-Schult A."/>
            <person name="Westhof E."/>
            <person name="Worch S."/>
            <person name="Dujon B."/>
            <person name="Souciet J.-L."/>
            <person name="Wincker P."/>
            <person name="Scholz U."/>
            <person name="Neuveglise N."/>
        </authorList>
    </citation>
    <scope>NUCLEOTIDE SEQUENCE</scope>
    <source>
        <strain evidence="3">LS3</strain>
    </source>
</reference>
<name>A0A060TBA8_BLAAD</name>
<dbReference type="GO" id="GO:0019441">
    <property type="term" value="P:L-tryptophan catabolic process to kynurenine"/>
    <property type="evidence" value="ECO:0007669"/>
    <property type="project" value="InterPro"/>
</dbReference>